<evidence type="ECO:0000259" key="2">
    <source>
        <dbReference type="Pfam" id="PF01551"/>
    </source>
</evidence>
<dbReference type="SUPFAM" id="SSF51261">
    <property type="entry name" value="Duplicated hybrid motif"/>
    <property type="match status" value="1"/>
</dbReference>
<sequence length="177" mass="18370">MVLPVPLPDSGAARTVGDPLAWQVPEVAKTSTSDTGFRWPLAPIPPVLTLFLPPTQEYGPGHRGVDLGGAPQDAVLAANAGKVVYAGNLAGRGVVSVEHSGGLRTTYEPVTASVIAGSMVEAGEQIGVLERGHAKCAPASCLHWGAKIGGTYLDPTSLLAPLRIRLKPWDGLVDTQH</sequence>
<dbReference type="AlphaFoldDB" id="A0A3G8ZZK7"/>
<feature type="domain" description="M23ase beta-sheet core" evidence="2">
    <location>
        <begin position="61"/>
        <end position="155"/>
    </location>
</feature>
<keyword evidence="4" id="KW-1185">Reference proteome</keyword>
<keyword evidence="1" id="KW-0732">Signal</keyword>
<dbReference type="KEGG" id="nak:EH165_06395"/>
<gene>
    <name evidence="3" type="ORF">EH165_06395</name>
</gene>
<dbReference type="InterPro" id="IPR050570">
    <property type="entry name" value="Cell_wall_metabolism_enzyme"/>
</dbReference>
<dbReference type="InterPro" id="IPR011055">
    <property type="entry name" value="Dup_hybrid_motif"/>
</dbReference>
<dbReference type="Gene3D" id="2.70.70.10">
    <property type="entry name" value="Glucose Permease (Domain IIA)"/>
    <property type="match status" value="1"/>
</dbReference>
<evidence type="ECO:0000313" key="4">
    <source>
        <dbReference type="Proteomes" id="UP000268084"/>
    </source>
</evidence>
<dbReference type="PANTHER" id="PTHR21666">
    <property type="entry name" value="PEPTIDASE-RELATED"/>
    <property type="match status" value="1"/>
</dbReference>
<dbReference type="EMBL" id="CP034170">
    <property type="protein sequence ID" value="AZI59446.1"/>
    <property type="molecule type" value="Genomic_DNA"/>
</dbReference>
<name>A0A3G8ZZK7_9ACTN</name>
<reference evidence="3 4" key="1">
    <citation type="submission" date="2018-11" db="EMBL/GenBank/DDBJ databases">
        <authorList>
            <person name="Da X."/>
        </authorList>
    </citation>
    <scope>NUCLEOTIDE SEQUENCE [LARGE SCALE GENOMIC DNA]</scope>
    <source>
        <strain evidence="3 4">S14-144</strain>
    </source>
</reference>
<evidence type="ECO:0000256" key="1">
    <source>
        <dbReference type="ARBA" id="ARBA00022729"/>
    </source>
</evidence>
<protein>
    <submittedName>
        <fullName evidence="3">M23 family peptidase</fullName>
    </submittedName>
</protein>
<proteinExistence type="predicted"/>
<dbReference type="Proteomes" id="UP000268084">
    <property type="component" value="Chromosome"/>
</dbReference>
<dbReference type="Pfam" id="PF01551">
    <property type="entry name" value="Peptidase_M23"/>
    <property type="match status" value="1"/>
</dbReference>
<evidence type="ECO:0000313" key="3">
    <source>
        <dbReference type="EMBL" id="AZI59446.1"/>
    </source>
</evidence>
<dbReference type="CDD" id="cd12797">
    <property type="entry name" value="M23_peptidase"/>
    <property type="match status" value="1"/>
</dbReference>
<dbReference type="PANTHER" id="PTHR21666:SF289">
    <property type="entry name" value="L-ALA--D-GLU ENDOPEPTIDASE"/>
    <property type="match status" value="1"/>
</dbReference>
<organism evidence="3 4">
    <name type="scientific">Nakamurella antarctica</name>
    <dbReference type="NCBI Taxonomy" id="1902245"/>
    <lineage>
        <taxon>Bacteria</taxon>
        <taxon>Bacillati</taxon>
        <taxon>Actinomycetota</taxon>
        <taxon>Actinomycetes</taxon>
        <taxon>Nakamurellales</taxon>
        <taxon>Nakamurellaceae</taxon>
        <taxon>Nakamurella</taxon>
    </lineage>
</organism>
<accession>A0A3G8ZZK7</accession>
<reference evidence="3 4" key="2">
    <citation type="submission" date="2018-12" db="EMBL/GenBank/DDBJ databases">
        <title>Nakamurella antarcticus sp. nov., isolated from Antarctica South Shetland Islands soil.</title>
        <authorList>
            <person name="Peng F."/>
        </authorList>
    </citation>
    <scope>NUCLEOTIDE SEQUENCE [LARGE SCALE GENOMIC DNA]</scope>
    <source>
        <strain evidence="3 4">S14-144</strain>
    </source>
</reference>
<dbReference type="GO" id="GO:0004222">
    <property type="term" value="F:metalloendopeptidase activity"/>
    <property type="evidence" value="ECO:0007669"/>
    <property type="project" value="TreeGrafter"/>
</dbReference>
<dbReference type="InterPro" id="IPR016047">
    <property type="entry name" value="M23ase_b-sheet_dom"/>
</dbReference>
<dbReference type="OrthoDB" id="5245088at2"/>